<gene>
    <name evidence="1" type="ORF">GH723_11980</name>
</gene>
<evidence type="ECO:0000313" key="2">
    <source>
        <dbReference type="Proteomes" id="UP000334019"/>
    </source>
</evidence>
<reference evidence="1 2" key="1">
    <citation type="submission" date="2019-11" db="EMBL/GenBank/DDBJ databases">
        <authorList>
            <person name="He Y."/>
        </authorList>
    </citation>
    <scope>NUCLEOTIDE SEQUENCE [LARGE SCALE GENOMIC DNA]</scope>
    <source>
        <strain evidence="1 2">SCSIO 58843</strain>
    </source>
</reference>
<evidence type="ECO:0000313" key="1">
    <source>
        <dbReference type="EMBL" id="QGG95755.1"/>
    </source>
</evidence>
<dbReference type="PROSITE" id="PS51257">
    <property type="entry name" value="PROKAR_LIPOPROTEIN"/>
    <property type="match status" value="1"/>
</dbReference>
<proteinExistence type="predicted"/>
<protein>
    <submittedName>
        <fullName evidence="1">Uncharacterized protein</fullName>
    </submittedName>
</protein>
<name>A0A5Q2RRD8_9ACTN</name>
<organism evidence="1 2">
    <name type="scientific">Actinomarinicola tropica</name>
    <dbReference type="NCBI Taxonomy" id="2789776"/>
    <lineage>
        <taxon>Bacteria</taxon>
        <taxon>Bacillati</taxon>
        <taxon>Actinomycetota</taxon>
        <taxon>Acidimicrobiia</taxon>
        <taxon>Acidimicrobiales</taxon>
        <taxon>Iamiaceae</taxon>
        <taxon>Actinomarinicola</taxon>
    </lineage>
</organism>
<dbReference type="Proteomes" id="UP000334019">
    <property type="component" value="Chromosome"/>
</dbReference>
<sequence length="184" mass="19423">MSSRRSGGAVRRVARLPLVLTTVVVLVATLAGCTDDGPEGAAEDPTQRLVEIYAAAIESVVDEARARPDDDADAITLFLEVRDDVEVSAEVQVGVVGALEPWASVRFIDSLEEAVAVDDDEAPVRNDGMLIGLGAVGEGATSTTVMIDRYEGPEATTVFEIDVQRRAGEWTVDGTPRTVAVDAP</sequence>
<dbReference type="EMBL" id="CP045851">
    <property type="protein sequence ID" value="QGG95755.1"/>
    <property type="molecule type" value="Genomic_DNA"/>
</dbReference>
<keyword evidence="2" id="KW-1185">Reference proteome</keyword>
<dbReference type="AlphaFoldDB" id="A0A5Q2RRD8"/>
<accession>A0A5Q2RRD8</accession>
<dbReference type="KEGG" id="atq:GH723_11980"/>